<evidence type="ECO:0000313" key="4">
    <source>
        <dbReference type="Proteomes" id="UP000278807"/>
    </source>
</evidence>
<dbReference type="Proteomes" id="UP000278807">
    <property type="component" value="Unassembled WGS sequence"/>
</dbReference>
<organism evidence="5">
    <name type="scientific">Rodentolepis nana</name>
    <name type="common">Dwarf tapeworm</name>
    <name type="synonym">Hymenolepis nana</name>
    <dbReference type="NCBI Taxonomy" id="102285"/>
    <lineage>
        <taxon>Eukaryota</taxon>
        <taxon>Metazoa</taxon>
        <taxon>Spiralia</taxon>
        <taxon>Lophotrochozoa</taxon>
        <taxon>Platyhelminthes</taxon>
        <taxon>Cestoda</taxon>
        <taxon>Eucestoda</taxon>
        <taxon>Cyclophyllidea</taxon>
        <taxon>Hymenolepididae</taxon>
        <taxon>Rodentolepis</taxon>
    </lineage>
</organism>
<dbReference type="WBParaSite" id="HNAJ_0000443501-mRNA-1">
    <property type="protein sequence ID" value="HNAJ_0000443501-mRNA-1"/>
    <property type="gene ID" value="HNAJ_0000443501"/>
</dbReference>
<feature type="compositionally biased region" description="Polar residues" evidence="2">
    <location>
        <begin position="68"/>
        <end position="78"/>
    </location>
</feature>
<accession>A0A0R3TBJ6</accession>
<gene>
    <name evidence="3" type="ORF">HNAJ_LOCUS4433</name>
</gene>
<dbReference type="AlphaFoldDB" id="A0A0R3TBJ6"/>
<keyword evidence="1" id="KW-0175">Coiled coil</keyword>
<name>A0A0R3TBJ6_RODNA</name>
<reference evidence="3 4" key="2">
    <citation type="submission" date="2018-11" db="EMBL/GenBank/DDBJ databases">
        <authorList>
            <consortium name="Pathogen Informatics"/>
        </authorList>
    </citation>
    <scope>NUCLEOTIDE SEQUENCE [LARGE SCALE GENOMIC DNA]</scope>
</reference>
<dbReference type="OrthoDB" id="10605212at2759"/>
<sequence length="133" mass="14621">MVVSSVLSQAILDIAFYLHLKSIVNKDESQPSTLKNGQPVISGASLMMGERSTLPISSPQNPPLMNAFHSSSSGNNNEIIPVISGGGSSDGMDASHQQPQQLMHQQYYHEHIQRLERELEAVRRQVSKNADVR</sequence>
<evidence type="ECO:0000256" key="2">
    <source>
        <dbReference type="SAM" id="MobiDB-lite"/>
    </source>
</evidence>
<reference evidence="5" key="1">
    <citation type="submission" date="2017-02" db="UniProtKB">
        <authorList>
            <consortium name="WormBaseParasite"/>
        </authorList>
    </citation>
    <scope>IDENTIFICATION</scope>
</reference>
<evidence type="ECO:0000256" key="1">
    <source>
        <dbReference type="SAM" id="Coils"/>
    </source>
</evidence>
<feature type="region of interest" description="Disordered" evidence="2">
    <location>
        <begin position="52"/>
        <end position="100"/>
    </location>
</feature>
<keyword evidence="4" id="KW-1185">Reference proteome</keyword>
<feature type="coiled-coil region" evidence="1">
    <location>
        <begin position="105"/>
        <end position="132"/>
    </location>
</feature>
<evidence type="ECO:0000313" key="5">
    <source>
        <dbReference type="WBParaSite" id="HNAJ_0000443501-mRNA-1"/>
    </source>
</evidence>
<feature type="compositionally biased region" description="Low complexity" evidence="2">
    <location>
        <begin position="90"/>
        <end position="100"/>
    </location>
</feature>
<protein>
    <submittedName>
        <fullName evidence="3 5">Uncharacterized protein</fullName>
    </submittedName>
</protein>
<proteinExistence type="predicted"/>
<dbReference type="EMBL" id="UZAE01003115">
    <property type="protein sequence ID" value="VDO00293.1"/>
    <property type="molecule type" value="Genomic_DNA"/>
</dbReference>
<evidence type="ECO:0000313" key="3">
    <source>
        <dbReference type="EMBL" id="VDO00293.1"/>
    </source>
</evidence>